<evidence type="ECO:0000256" key="4">
    <source>
        <dbReference type="ARBA" id="ARBA00022989"/>
    </source>
</evidence>
<dbReference type="Proteomes" id="UP000198915">
    <property type="component" value="Unassembled WGS sequence"/>
</dbReference>
<feature type="domain" description="Metallo-beta-lactamase" evidence="10">
    <location>
        <begin position="534"/>
        <end position="744"/>
    </location>
</feature>
<feature type="transmembrane region" description="Helical" evidence="9">
    <location>
        <begin position="435"/>
        <end position="453"/>
    </location>
</feature>
<evidence type="ECO:0000256" key="7">
    <source>
        <dbReference type="ARBA" id="ARBA00034301"/>
    </source>
</evidence>
<dbReference type="InterPro" id="IPR025405">
    <property type="entry name" value="DUF4131"/>
</dbReference>
<comment type="subcellular location">
    <subcellularLocation>
        <location evidence="1">Cell membrane</location>
        <topology evidence="1">Multi-pass membrane protein</topology>
    </subcellularLocation>
</comment>
<keyword evidence="12" id="KW-1185">Reference proteome</keyword>
<comment type="catalytic activity">
    <reaction evidence="6">
        <text>3',5'-cyclic CMP + H2O = CMP + H(+)</text>
        <dbReference type="Rhea" id="RHEA:72675"/>
        <dbReference type="ChEBI" id="CHEBI:15377"/>
        <dbReference type="ChEBI" id="CHEBI:15378"/>
        <dbReference type="ChEBI" id="CHEBI:58003"/>
        <dbReference type="ChEBI" id="CHEBI:60377"/>
    </reaction>
    <physiologicalReaction direction="left-to-right" evidence="6">
        <dbReference type="Rhea" id="RHEA:72676"/>
    </physiologicalReaction>
</comment>
<dbReference type="NCBIfam" id="TIGR00360">
    <property type="entry name" value="ComEC_N-term"/>
    <property type="match status" value="1"/>
</dbReference>
<proteinExistence type="predicted"/>
<feature type="transmembrane region" description="Helical" evidence="9">
    <location>
        <begin position="374"/>
        <end position="398"/>
    </location>
</feature>
<dbReference type="Pfam" id="PF00753">
    <property type="entry name" value="Lactamase_B"/>
    <property type="match status" value="1"/>
</dbReference>
<dbReference type="AlphaFoldDB" id="A0A1I3WEQ2"/>
<dbReference type="Gene3D" id="3.60.15.10">
    <property type="entry name" value="Ribonuclease Z/Hydroxyacylglutathione hydrolase-like"/>
    <property type="match status" value="1"/>
</dbReference>
<dbReference type="SMART" id="SM00849">
    <property type="entry name" value="Lactamase_B"/>
    <property type="match status" value="1"/>
</dbReference>
<evidence type="ECO:0000256" key="5">
    <source>
        <dbReference type="ARBA" id="ARBA00023136"/>
    </source>
</evidence>
<dbReference type="InterPro" id="IPR004477">
    <property type="entry name" value="ComEC_N"/>
</dbReference>
<dbReference type="InterPro" id="IPR035681">
    <property type="entry name" value="ComA-like_MBL"/>
</dbReference>
<dbReference type="STRING" id="1884381.SAMN05518846_10873"/>
<name>A0A1I3WEQ2_9BACL</name>
<dbReference type="EMBL" id="FORT01000008">
    <property type="protein sequence ID" value="SFK05673.1"/>
    <property type="molecule type" value="Genomic_DNA"/>
</dbReference>
<dbReference type="GO" id="GO:0030420">
    <property type="term" value="P:establishment of competence for transformation"/>
    <property type="evidence" value="ECO:0007669"/>
    <property type="project" value="InterPro"/>
</dbReference>
<comment type="catalytic activity">
    <reaction evidence="8">
        <text>3',5'-cyclic UMP + H2O = UMP + H(+)</text>
        <dbReference type="Rhea" id="RHEA:70575"/>
        <dbReference type="ChEBI" id="CHEBI:15377"/>
        <dbReference type="ChEBI" id="CHEBI:15378"/>
        <dbReference type="ChEBI" id="CHEBI:57865"/>
        <dbReference type="ChEBI" id="CHEBI:184387"/>
    </reaction>
    <physiologicalReaction direction="left-to-right" evidence="8">
        <dbReference type="Rhea" id="RHEA:70576"/>
    </physiologicalReaction>
</comment>
<gene>
    <name evidence="11" type="ORF">SAMN05518846_10873</name>
</gene>
<evidence type="ECO:0000313" key="11">
    <source>
        <dbReference type="EMBL" id="SFK05673.1"/>
    </source>
</evidence>
<keyword evidence="5 9" id="KW-0472">Membrane</keyword>
<evidence type="ECO:0000256" key="3">
    <source>
        <dbReference type="ARBA" id="ARBA00022692"/>
    </source>
</evidence>
<dbReference type="RefSeq" id="WP_092269107.1">
    <property type="nucleotide sequence ID" value="NZ_FORT01000008.1"/>
</dbReference>
<dbReference type="SUPFAM" id="SSF56281">
    <property type="entry name" value="Metallo-hydrolase/oxidoreductase"/>
    <property type="match status" value="1"/>
</dbReference>
<feature type="transmembrane region" description="Helical" evidence="9">
    <location>
        <begin position="343"/>
        <end position="362"/>
    </location>
</feature>
<dbReference type="PANTHER" id="PTHR30619">
    <property type="entry name" value="DNA INTERNALIZATION/COMPETENCE PROTEIN COMEC/REC2"/>
    <property type="match status" value="1"/>
</dbReference>
<evidence type="ECO:0000259" key="10">
    <source>
        <dbReference type="SMART" id="SM00849"/>
    </source>
</evidence>
<keyword evidence="3 9" id="KW-0812">Transmembrane</keyword>
<evidence type="ECO:0000256" key="1">
    <source>
        <dbReference type="ARBA" id="ARBA00004651"/>
    </source>
</evidence>
<dbReference type="Pfam" id="PF03772">
    <property type="entry name" value="Competence"/>
    <property type="match status" value="1"/>
</dbReference>
<feature type="transmembrane region" description="Helical" evidence="9">
    <location>
        <begin position="501"/>
        <end position="519"/>
    </location>
</feature>
<feature type="transmembrane region" description="Helical" evidence="9">
    <location>
        <begin position="404"/>
        <end position="428"/>
    </location>
</feature>
<evidence type="ECO:0000256" key="9">
    <source>
        <dbReference type="SAM" id="Phobius"/>
    </source>
</evidence>
<feature type="transmembrane region" description="Helical" evidence="9">
    <location>
        <begin position="248"/>
        <end position="270"/>
    </location>
</feature>
<sequence length="793" mass="87923">MTIYRASLSMIAGLLLSAYLHPVWILTALGMAAGFAVLAFRTSLRKHLVFCTLSAVVAGSYFLVYDAFHASELKGYGREEISIWVRGSIDSAVQRDGDIARLYVEASDWSHDMKQWVSLRHSERIAVRVRLSKEEQAVQADTWKRGSTITANLQLSLPASARNPHAFDYAQYLRWQGVHVTGETSYSEIKVGGERGLWGYFQQWQKDAAEGVERLFEAPEVAGYMKSLLLGVGDEVDLETANMYADLGLSHVLAISGLHVTLVSSMFMWFLERVGMRRRSALVTTACLLVGYVLLVGASASAVRSGMMGGVGLASQVAGKKVDGKDVWAGVLIVMLLTDPYQLWHIGFQLSFAVTLGLIILVPFSQDVLVRIPLWIRTLLAVTLAAQVVSFPFLIYHFHQFSMASWLVNLVVTPILSLVVLPLGYIALVAGMIHPALASWPVLLSTELLHWLHEPLFVMQKWRIPFSHWPHPSWWWLVLYTGFLIILPILWKLGYHRQRDVIVCITLFIGLFVLARQPFSAGDEVRITFLDVGQGDSIVVEISDQKVYLIDAGGTLGLPVRESWREKRDPYEVGKDVLLPFLRARGIEKIDRVVMTHGDMDHIGGMAAIVPRFSIGSVLVNGITPEGKQREILHQLQREGVPILTGSPGQTWSDLPGVEWTWLWPGQTSEASGNDASVVLRLTAYGKSVLFTGDIEREGERAVVQLGMSEVDVLKVAHHGSSSSSTEELLASLRPKAVVISVGANNRYGHPSREVLQRFKKMGSQVFRTDMNGAVTLILTPDGMSWKTQGSNT</sequence>
<keyword evidence="2" id="KW-1003">Cell membrane</keyword>
<evidence type="ECO:0000256" key="2">
    <source>
        <dbReference type="ARBA" id="ARBA00022475"/>
    </source>
</evidence>
<keyword evidence="4 9" id="KW-1133">Transmembrane helix</keyword>
<evidence type="ECO:0000256" key="6">
    <source>
        <dbReference type="ARBA" id="ARBA00034221"/>
    </source>
</evidence>
<dbReference type="Pfam" id="PF13567">
    <property type="entry name" value="DUF4131"/>
    <property type="match status" value="1"/>
</dbReference>
<reference evidence="12" key="1">
    <citation type="submission" date="2016-10" db="EMBL/GenBank/DDBJ databases">
        <authorList>
            <person name="Varghese N."/>
            <person name="Submissions S."/>
        </authorList>
    </citation>
    <scope>NUCLEOTIDE SEQUENCE [LARGE SCALE GENOMIC DNA]</scope>
    <source>
        <strain evidence="12">OK042</strain>
    </source>
</reference>
<organism evidence="11 12">
    <name type="scientific">Brevibacillus centrosporus</name>
    <dbReference type="NCBI Taxonomy" id="54910"/>
    <lineage>
        <taxon>Bacteria</taxon>
        <taxon>Bacillati</taxon>
        <taxon>Bacillota</taxon>
        <taxon>Bacilli</taxon>
        <taxon>Bacillales</taxon>
        <taxon>Paenibacillaceae</taxon>
        <taxon>Brevibacillus</taxon>
    </lineage>
</organism>
<protein>
    <submittedName>
        <fullName evidence="11">Competence protein ComEC</fullName>
    </submittedName>
</protein>
<dbReference type="InterPro" id="IPR004797">
    <property type="entry name" value="Competence_ComEC/Rec2"/>
</dbReference>
<evidence type="ECO:0000256" key="8">
    <source>
        <dbReference type="ARBA" id="ARBA00048505"/>
    </source>
</evidence>
<dbReference type="PANTHER" id="PTHR30619:SF1">
    <property type="entry name" value="RECOMBINATION PROTEIN 2"/>
    <property type="match status" value="1"/>
</dbReference>
<comment type="function">
    <text evidence="7">Counteracts the endogenous Pycsar antiviral defense system. Phosphodiesterase that enables metal-dependent hydrolysis of host cyclic nucleotide Pycsar defense signals such as cCMP and cUMP.</text>
</comment>
<accession>A0A1I3WEQ2</accession>
<dbReference type="InterPro" id="IPR001279">
    <property type="entry name" value="Metallo-B-lactamas"/>
</dbReference>
<dbReference type="InterPro" id="IPR052159">
    <property type="entry name" value="Competence_DNA_uptake"/>
</dbReference>
<feature type="transmembrane region" description="Helical" evidence="9">
    <location>
        <begin position="282"/>
        <end position="303"/>
    </location>
</feature>
<feature type="transmembrane region" description="Helical" evidence="9">
    <location>
        <begin position="473"/>
        <end position="494"/>
    </location>
</feature>
<feature type="transmembrane region" description="Helical" evidence="9">
    <location>
        <begin position="47"/>
        <end position="65"/>
    </location>
</feature>
<dbReference type="InterPro" id="IPR036866">
    <property type="entry name" value="RibonucZ/Hydroxyglut_hydro"/>
</dbReference>
<feature type="transmembrane region" description="Helical" evidence="9">
    <location>
        <begin position="20"/>
        <end position="40"/>
    </location>
</feature>
<dbReference type="NCBIfam" id="TIGR00361">
    <property type="entry name" value="ComEC_Rec2"/>
    <property type="match status" value="1"/>
</dbReference>
<evidence type="ECO:0000313" key="12">
    <source>
        <dbReference type="Proteomes" id="UP000198915"/>
    </source>
</evidence>
<dbReference type="CDD" id="cd07731">
    <property type="entry name" value="ComA-like_MBL-fold"/>
    <property type="match status" value="1"/>
</dbReference>
<dbReference type="GO" id="GO:0005886">
    <property type="term" value="C:plasma membrane"/>
    <property type="evidence" value="ECO:0007669"/>
    <property type="project" value="UniProtKB-SubCell"/>
</dbReference>